<sequence length="69" mass="7349">MATVMHVSKIGEVVIAASLQSLKLPSHPKCSLQRCFSLFFNKADGSHGSDGQQVGSVSIPSSAFLDNRM</sequence>
<dbReference type="AlphaFoldDB" id="A0A1D1VJI3"/>
<comment type="caution">
    <text evidence="2">The sequence shown here is derived from an EMBL/GenBank/DDBJ whole genome shotgun (WGS) entry which is preliminary data.</text>
</comment>
<protein>
    <submittedName>
        <fullName evidence="2">Uncharacterized protein</fullName>
    </submittedName>
</protein>
<feature type="compositionally biased region" description="Polar residues" evidence="1">
    <location>
        <begin position="49"/>
        <end position="61"/>
    </location>
</feature>
<organism evidence="2 3">
    <name type="scientific">Ramazzottius varieornatus</name>
    <name type="common">Water bear</name>
    <name type="synonym">Tardigrade</name>
    <dbReference type="NCBI Taxonomy" id="947166"/>
    <lineage>
        <taxon>Eukaryota</taxon>
        <taxon>Metazoa</taxon>
        <taxon>Ecdysozoa</taxon>
        <taxon>Tardigrada</taxon>
        <taxon>Eutardigrada</taxon>
        <taxon>Parachela</taxon>
        <taxon>Hypsibioidea</taxon>
        <taxon>Ramazzottiidae</taxon>
        <taxon>Ramazzottius</taxon>
    </lineage>
</organism>
<evidence type="ECO:0000313" key="2">
    <source>
        <dbReference type="EMBL" id="GAU98658.1"/>
    </source>
</evidence>
<feature type="region of interest" description="Disordered" evidence="1">
    <location>
        <begin position="46"/>
        <end position="69"/>
    </location>
</feature>
<keyword evidence="3" id="KW-1185">Reference proteome</keyword>
<proteinExistence type="predicted"/>
<evidence type="ECO:0000256" key="1">
    <source>
        <dbReference type="SAM" id="MobiDB-lite"/>
    </source>
</evidence>
<evidence type="ECO:0000313" key="3">
    <source>
        <dbReference type="Proteomes" id="UP000186922"/>
    </source>
</evidence>
<name>A0A1D1VJI3_RAMVA</name>
<dbReference type="Proteomes" id="UP000186922">
    <property type="component" value="Unassembled WGS sequence"/>
</dbReference>
<reference evidence="2 3" key="1">
    <citation type="journal article" date="2016" name="Nat. Commun.">
        <title>Extremotolerant tardigrade genome and improved radiotolerance of human cultured cells by tardigrade-unique protein.</title>
        <authorList>
            <person name="Hashimoto T."/>
            <person name="Horikawa D.D."/>
            <person name="Saito Y."/>
            <person name="Kuwahara H."/>
            <person name="Kozuka-Hata H."/>
            <person name="Shin-I T."/>
            <person name="Minakuchi Y."/>
            <person name="Ohishi K."/>
            <person name="Motoyama A."/>
            <person name="Aizu T."/>
            <person name="Enomoto A."/>
            <person name="Kondo K."/>
            <person name="Tanaka S."/>
            <person name="Hara Y."/>
            <person name="Koshikawa S."/>
            <person name="Sagara H."/>
            <person name="Miura T."/>
            <person name="Yokobori S."/>
            <person name="Miyagawa K."/>
            <person name="Suzuki Y."/>
            <person name="Kubo T."/>
            <person name="Oyama M."/>
            <person name="Kohara Y."/>
            <person name="Fujiyama A."/>
            <person name="Arakawa K."/>
            <person name="Katayama T."/>
            <person name="Toyoda A."/>
            <person name="Kunieda T."/>
        </authorList>
    </citation>
    <scope>NUCLEOTIDE SEQUENCE [LARGE SCALE GENOMIC DNA]</scope>
    <source>
        <strain evidence="2 3">YOKOZUNA-1</strain>
    </source>
</reference>
<accession>A0A1D1VJI3</accession>
<gene>
    <name evidence="2" type="primary">RvY_09777-1</name>
    <name evidence="2" type="synonym">RvY_09777.1</name>
    <name evidence="2" type="ORF">RvY_09777</name>
</gene>
<dbReference type="EMBL" id="BDGG01000004">
    <property type="protein sequence ID" value="GAU98658.1"/>
    <property type="molecule type" value="Genomic_DNA"/>
</dbReference>